<keyword evidence="4 5" id="KW-0413">Isomerase</keyword>
<dbReference type="Gene3D" id="3.10.50.40">
    <property type="match status" value="2"/>
</dbReference>
<comment type="catalytic activity">
    <reaction evidence="1 5 6">
        <text>[protein]-peptidylproline (omega=180) = [protein]-peptidylproline (omega=0)</text>
        <dbReference type="Rhea" id="RHEA:16237"/>
        <dbReference type="Rhea" id="RHEA-COMP:10747"/>
        <dbReference type="Rhea" id="RHEA-COMP:10748"/>
        <dbReference type="ChEBI" id="CHEBI:83833"/>
        <dbReference type="ChEBI" id="CHEBI:83834"/>
        <dbReference type="EC" id="5.2.1.8"/>
    </reaction>
</comment>
<protein>
    <recommendedName>
        <fullName evidence="6">Peptidyl-prolyl cis-trans isomerase</fullName>
        <ecNumber evidence="6">5.2.1.8</ecNumber>
    </recommendedName>
</protein>
<dbReference type="PROSITE" id="PS51257">
    <property type="entry name" value="PROKAR_LIPOPROTEIN"/>
    <property type="match status" value="1"/>
</dbReference>
<dbReference type="EMBL" id="WPIN01000004">
    <property type="protein sequence ID" value="MVM30851.1"/>
    <property type="molecule type" value="Genomic_DNA"/>
</dbReference>
<dbReference type="InterPro" id="IPR001179">
    <property type="entry name" value="PPIase_FKBP_dom"/>
</dbReference>
<evidence type="ECO:0000256" key="6">
    <source>
        <dbReference type="RuleBase" id="RU003915"/>
    </source>
</evidence>
<dbReference type="PROSITE" id="PS50059">
    <property type="entry name" value="FKBP_PPIASE"/>
    <property type="match status" value="2"/>
</dbReference>
<gene>
    <name evidence="8" type="ORF">GO755_12485</name>
</gene>
<evidence type="ECO:0000256" key="1">
    <source>
        <dbReference type="ARBA" id="ARBA00000971"/>
    </source>
</evidence>
<reference evidence="8 9" key="1">
    <citation type="submission" date="2019-12" db="EMBL/GenBank/DDBJ databases">
        <title>Spirosoma sp. HMF4905 genome sequencing and assembly.</title>
        <authorList>
            <person name="Kang H."/>
            <person name="Cha I."/>
            <person name="Kim H."/>
            <person name="Joh K."/>
        </authorList>
    </citation>
    <scope>NUCLEOTIDE SEQUENCE [LARGE SCALE GENOMIC DNA]</scope>
    <source>
        <strain evidence="8 9">HMF4905</strain>
    </source>
</reference>
<evidence type="ECO:0000256" key="3">
    <source>
        <dbReference type="ARBA" id="ARBA00023110"/>
    </source>
</evidence>
<dbReference type="RefSeq" id="WP_157585177.1">
    <property type="nucleotide sequence ID" value="NZ_WPIN01000004.1"/>
</dbReference>
<evidence type="ECO:0000256" key="4">
    <source>
        <dbReference type="ARBA" id="ARBA00023235"/>
    </source>
</evidence>
<dbReference type="PANTHER" id="PTHR43811:SF19">
    <property type="entry name" value="39 KDA FK506-BINDING NUCLEAR PROTEIN"/>
    <property type="match status" value="1"/>
</dbReference>
<feature type="domain" description="PPIase FKBP-type" evidence="7">
    <location>
        <begin position="219"/>
        <end position="312"/>
    </location>
</feature>
<evidence type="ECO:0000256" key="5">
    <source>
        <dbReference type="PROSITE-ProRule" id="PRU00277"/>
    </source>
</evidence>
<evidence type="ECO:0000313" key="9">
    <source>
        <dbReference type="Proteomes" id="UP000436006"/>
    </source>
</evidence>
<keyword evidence="3 5" id="KW-0697">Rotamase</keyword>
<evidence type="ECO:0000313" key="8">
    <source>
        <dbReference type="EMBL" id="MVM30851.1"/>
    </source>
</evidence>
<keyword evidence="9" id="KW-1185">Reference proteome</keyword>
<dbReference type="Pfam" id="PF00254">
    <property type="entry name" value="FKBP_C"/>
    <property type="match status" value="2"/>
</dbReference>
<proteinExistence type="inferred from homology"/>
<dbReference type="EC" id="5.2.1.8" evidence="6"/>
<accession>A0A7K1SAP7</accession>
<dbReference type="Proteomes" id="UP000436006">
    <property type="component" value="Unassembled WGS sequence"/>
</dbReference>
<name>A0A7K1SAP7_9BACT</name>
<organism evidence="8 9">
    <name type="scientific">Spirosoma arboris</name>
    <dbReference type="NCBI Taxonomy" id="2682092"/>
    <lineage>
        <taxon>Bacteria</taxon>
        <taxon>Pseudomonadati</taxon>
        <taxon>Bacteroidota</taxon>
        <taxon>Cytophagia</taxon>
        <taxon>Cytophagales</taxon>
        <taxon>Cytophagaceae</taxon>
        <taxon>Spirosoma</taxon>
    </lineage>
</organism>
<comment type="similarity">
    <text evidence="2 6">Belongs to the FKBP-type PPIase family.</text>
</comment>
<dbReference type="SUPFAM" id="SSF54534">
    <property type="entry name" value="FKBP-like"/>
    <property type="match status" value="2"/>
</dbReference>
<dbReference type="PANTHER" id="PTHR43811">
    <property type="entry name" value="FKBP-TYPE PEPTIDYL-PROLYL CIS-TRANS ISOMERASE FKPA"/>
    <property type="match status" value="1"/>
</dbReference>
<dbReference type="AlphaFoldDB" id="A0A7K1SAP7"/>
<evidence type="ECO:0000259" key="7">
    <source>
        <dbReference type="PROSITE" id="PS50059"/>
    </source>
</evidence>
<comment type="caution">
    <text evidence="8">The sequence shown here is derived from an EMBL/GenBank/DDBJ whole genome shotgun (WGS) entry which is preliminary data.</text>
</comment>
<evidence type="ECO:0000256" key="2">
    <source>
        <dbReference type="ARBA" id="ARBA00006577"/>
    </source>
</evidence>
<sequence>MGKLQLFIFSVLLLGGLASCKTQEVDPSVATTYASNIKDITDYATSKGMSGTSTSSGLYYVVTKASSSTVIPAYGQELEFTYTLSVLSRSTSNTAVVTSTKVDSAYATNPTFIPFIKGALKAGLEEGLLAMHEGDQVVLLMPSILAYGDVISSDGLVPANSPVRFDVTLNRTRTEDQQMDEYVAATGLSLTQTTTTGLRFFLTTPSATGDSVKTALDNGLTLTVKYVGKQLHAKTAVGFDSTTTSLSKSNLAGLVAGFSEGLVKLKVGDKATFLFPSSIGYSTGGLVDKSTGFYKVAPYAPLRYDVEVISAK</sequence>
<feature type="domain" description="PPIase FKBP-type" evidence="7">
    <location>
        <begin position="75"/>
        <end position="173"/>
    </location>
</feature>
<dbReference type="InterPro" id="IPR046357">
    <property type="entry name" value="PPIase_dom_sf"/>
</dbReference>
<dbReference type="GO" id="GO:0003755">
    <property type="term" value="F:peptidyl-prolyl cis-trans isomerase activity"/>
    <property type="evidence" value="ECO:0007669"/>
    <property type="project" value="UniProtKB-UniRule"/>
</dbReference>